<evidence type="ECO:0000313" key="2">
    <source>
        <dbReference type="Proteomes" id="UP001222118"/>
    </source>
</evidence>
<reference evidence="1 2" key="1">
    <citation type="submission" date="2023-02" db="EMBL/GenBank/DDBJ databases">
        <title>Devosia chondri sp. nov., isolated from the phycosphere of marine algae.</title>
        <authorList>
            <person name="Kim J.M."/>
            <person name="Lee J.K."/>
            <person name="Choi B.J."/>
            <person name="Bayburt H."/>
            <person name="Jeon C.O."/>
        </authorList>
    </citation>
    <scope>NUCLEOTIDE SEQUENCE [LARGE SCALE GENOMIC DNA]</scope>
    <source>
        <strain evidence="1 2">G2-5</strain>
    </source>
</reference>
<accession>A0ABY7YX96</accession>
<dbReference type="EMBL" id="CP118247">
    <property type="protein sequence ID" value="WDR05415.1"/>
    <property type="molecule type" value="Genomic_DNA"/>
</dbReference>
<sequence length="155" mass="16730">MSAAERLAALDNMPAAELCTMAETALNSLINVMNQETTLLRAGHLRQASALTADKARLAQDYVVFARTVQRQNERLRREAPASIVRLRTGHEQLATQMAENLRVLATAKTVTEDLLTDVAATVGKQNRASVYGAAGTMAADPRNSARGITINRAL</sequence>
<organism evidence="1 2">
    <name type="scientific">Devosia rhodophyticola</name>
    <dbReference type="NCBI Taxonomy" id="3026423"/>
    <lineage>
        <taxon>Bacteria</taxon>
        <taxon>Pseudomonadati</taxon>
        <taxon>Pseudomonadota</taxon>
        <taxon>Alphaproteobacteria</taxon>
        <taxon>Hyphomicrobiales</taxon>
        <taxon>Devosiaceae</taxon>
        <taxon>Devosia</taxon>
    </lineage>
</organism>
<gene>
    <name evidence="1" type="ORF">PSQ90_14160</name>
</gene>
<evidence type="ECO:0008006" key="3">
    <source>
        <dbReference type="Google" id="ProtNLM"/>
    </source>
</evidence>
<keyword evidence="2" id="KW-1185">Reference proteome</keyword>
<dbReference type="Proteomes" id="UP001222118">
    <property type="component" value="Chromosome"/>
</dbReference>
<name>A0ABY7YX96_9HYPH</name>
<evidence type="ECO:0000313" key="1">
    <source>
        <dbReference type="EMBL" id="WDR05415.1"/>
    </source>
</evidence>
<protein>
    <recommendedName>
        <fullName evidence="3">Flagellar protein FlgN</fullName>
    </recommendedName>
</protein>
<proteinExistence type="predicted"/>
<dbReference type="RefSeq" id="WP_282210934.1">
    <property type="nucleotide sequence ID" value="NZ_CP118247.1"/>
</dbReference>